<dbReference type="Proteomes" id="UP000177187">
    <property type="component" value="Unassembled WGS sequence"/>
</dbReference>
<dbReference type="EMBL" id="MFAF01000125">
    <property type="protein sequence ID" value="OGD72327.1"/>
    <property type="molecule type" value="Genomic_DNA"/>
</dbReference>
<sequence length="98" mass="10094">MLERGGFCGLDCDACPSLAGGGKDCGPGTIPCGGCFSGPSDAPGCSFEDCRIRACALERGVPTCAGCDRYVCGTLEEFFKSFPGGEGARENLNSRRKA</sequence>
<gene>
    <name evidence="1" type="ORF">A2Y64_00450</name>
</gene>
<dbReference type="Pfam" id="PF12675">
    <property type="entry name" value="DUF3795"/>
    <property type="match status" value="1"/>
</dbReference>
<dbReference type="InterPro" id="IPR024227">
    <property type="entry name" value="DUF3795"/>
</dbReference>
<dbReference type="AlphaFoldDB" id="A0A1F5EY75"/>
<protein>
    <recommendedName>
        <fullName evidence="3">DUF3795 domain-containing protein</fullName>
    </recommendedName>
</protein>
<comment type="caution">
    <text evidence="1">The sequence shown here is derived from an EMBL/GenBank/DDBJ whole genome shotgun (WGS) entry which is preliminary data.</text>
</comment>
<dbReference type="STRING" id="1817816.A2Y64_00450"/>
<proteinExistence type="predicted"/>
<accession>A0A1F5EY75</accession>
<organism evidence="1 2">
    <name type="scientific">Candidatus Coatesbacteria bacterium RBG_13_66_14</name>
    <dbReference type="NCBI Taxonomy" id="1817816"/>
    <lineage>
        <taxon>Bacteria</taxon>
        <taxon>Candidatus Coatesiibacteriota</taxon>
    </lineage>
</organism>
<reference evidence="1 2" key="1">
    <citation type="journal article" date="2016" name="Nat. Commun.">
        <title>Thousands of microbial genomes shed light on interconnected biogeochemical processes in an aquifer system.</title>
        <authorList>
            <person name="Anantharaman K."/>
            <person name="Brown C.T."/>
            <person name="Hug L.A."/>
            <person name="Sharon I."/>
            <person name="Castelle C.J."/>
            <person name="Probst A.J."/>
            <person name="Thomas B.C."/>
            <person name="Singh A."/>
            <person name="Wilkins M.J."/>
            <person name="Karaoz U."/>
            <person name="Brodie E.L."/>
            <person name="Williams K.H."/>
            <person name="Hubbard S.S."/>
            <person name="Banfield J.F."/>
        </authorList>
    </citation>
    <scope>NUCLEOTIDE SEQUENCE [LARGE SCALE GENOMIC DNA]</scope>
</reference>
<evidence type="ECO:0000313" key="1">
    <source>
        <dbReference type="EMBL" id="OGD72327.1"/>
    </source>
</evidence>
<name>A0A1F5EY75_9BACT</name>
<evidence type="ECO:0008006" key="3">
    <source>
        <dbReference type="Google" id="ProtNLM"/>
    </source>
</evidence>
<evidence type="ECO:0000313" key="2">
    <source>
        <dbReference type="Proteomes" id="UP000177187"/>
    </source>
</evidence>